<dbReference type="SUPFAM" id="SSF53474">
    <property type="entry name" value="alpha/beta-Hydrolases"/>
    <property type="match status" value="1"/>
</dbReference>
<evidence type="ECO:0000256" key="7">
    <source>
        <dbReference type="PIRSR" id="PIRSR022950-1"/>
    </source>
</evidence>
<dbReference type="InterPro" id="IPR000073">
    <property type="entry name" value="AB_hydrolase_1"/>
</dbReference>
<reference evidence="10" key="1">
    <citation type="submission" date="2023-03" db="EMBL/GenBank/DDBJ databases">
        <title>Massive genome expansion in bonnet fungi (Mycena s.s.) driven by repeated elements and novel gene families across ecological guilds.</title>
        <authorList>
            <consortium name="Lawrence Berkeley National Laboratory"/>
            <person name="Harder C.B."/>
            <person name="Miyauchi S."/>
            <person name="Viragh M."/>
            <person name="Kuo A."/>
            <person name="Thoen E."/>
            <person name="Andreopoulos B."/>
            <person name="Lu D."/>
            <person name="Skrede I."/>
            <person name="Drula E."/>
            <person name="Henrissat B."/>
            <person name="Morin E."/>
            <person name="Kohler A."/>
            <person name="Barry K."/>
            <person name="LaButti K."/>
            <person name="Morin E."/>
            <person name="Salamov A."/>
            <person name="Lipzen A."/>
            <person name="Mereny Z."/>
            <person name="Hegedus B."/>
            <person name="Baldrian P."/>
            <person name="Stursova M."/>
            <person name="Weitz H."/>
            <person name="Taylor A."/>
            <person name="Grigoriev I.V."/>
            <person name="Nagy L.G."/>
            <person name="Martin F."/>
            <person name="Kauserud H."/>
        </authorList>
    </citation>
    <scope>NUCLEOTIDE SEQUENCE</scope>
    <source>
        <strain evidence="10">9284</strain>
    </source>
</reference>
<evidence type="ECO:0000256" key="6">
    <source>
        <dbReference type="PIRNR" id="PIRNR022950"/>
    </source>
</evidence>
<evidence type="ECO:0000256" key="1">
    <source>
        <dbReference type="ARBA" id="ARBA00008645"/>
    </source>
</evidence>
<dbReference type="InterPro" id="IPR016812">
    <property type="entry name" value="PPase_methylesterase_euk"/>
</dbReference>
<dbReference type="PANTHER" id="PTHR14189:SF0">
    <property type="entry name" value="PROTEIN PHOSPHATASE METHYLESTERASE 1"/>
    <property type="match status" value="1"/>
</dbReference>
<gene>
    <name evidence="10" type="ORF">FB45DRAFT_897658</name>
</gene>
<keyword evidence="3 6" id="KW-0719">Serine esterase</keyword>
<evidence type="ECO:0000256" key="4">
    <source>
        <dbReference type="ARBA" id="ARBA00022801"/>
    </source>
</evidence>
<sequence>MSDLLRSAMSARLAKLPQLPPLGPEDEDTDDNLGPLPGSGLGPPAVPFKTASRRKRTPNADFAPISAQGYFSDALQVAVPARQLDVRAYYTAPKFAEGTVMVCHHGAGYSGLSFACLAQEIVGQAKGECGVLAIDARRHGKTRSTAEKEDEDLSLDVLVQDFVEILRAVFPDSAQAPTLLLVGHSMGGAIVVRACPLLLEHKFRVSGVAALDVVEGFAIEALPHMNSILNARPDGFDSPEEAVEWHFTTNTIRNSRSARVSVPSIIVPAADEKTSPHSWVWRTPLRSTAPYWSGWFTGLSAAFLAARAARLLLLAGTDRLDRPLTIAQMQGKFQLEVVNGVGHMLHEDDPIQVASILLEFWRRNDRIRLPPKVKSVGEA</sequence>
<comment type="similarity">
    <text evidence="1 6">Belongs to the AB hydrolase superfamily.</text>
</comment>
<accession>A0AAD7CBD2</accession>
<keyword evidence="11" id="KW-1185">Reference proteome</keyword>
<feature type="active site" evidence="7">
    <location>
        <position position="212"/>
    </location>
</feature>
<protein>
    <recommendedName>
        <fullName evidence="2 6">Protein phosphatase methylesterase 1</fullName>
        <shortName evidence="6">PME-1</shortName>
        <ecNumber evidence="6">3.1.1.-</ecNumber>
    </recommendedName>
</protein>
<evidence type="ECO:0000256" key="5">
    <source>
        <dbReference type="ARBA" id="ARBA00049203"/>
    </source>
</evidence>
<feature type="region of interest" description="Disordered" evidence="8">
    <location>
        <begin position="15"/>
        <end position="55"/>
    </location>
</feature>
<evidence type="ECO:0000313" key="11">
    <source>
        <dbReference type="Proteomes" id="UP001221142"/>
    </source>
</evidence>
<feature type="active site" evidence="7">
    <location>
        <position position="343"/>
    </location>
</feature>
<dbReference type="Proteomes" id="UP001221142">
    <property type="component" value="Unassembled WGS sequence"/>
</dbReference>
<dbReference type="PANTHER" id="PTHR14189">
    <property type="entry name" value="PROTEIN PHOSPHATASE METHYLESTERASE-1 RELATED"/>
    <property type="match status" value="1"/>
</dbReference>
<dbReference type="PIRSF" id="PIRSF022950">
    <property type="entry name" value="PPase_methylesterase_euk"/>
    <property type="match status" value="1"/>
</dbReference>
<dbReference type="EMBL" id="JARKIF010000003">
    <property type="protein sequence ID" value="KAJ7644367.1"/>
    <property type="molecule type" value="Genomic_DNA"/>
</dbReference>
<dbReference type="AlphaFoldDB" id="A0AAD7CBD2"/>
<evidence type="ECO:0000256" key="8">
    <source>
        <dbReference type="SAM" id="MobiDB-lite"/>
    </source>
</evidence>
<dbReference type="InterPro" id="IPR029058">
    <property type="entry name" value="AB_hydrolase_fold"/>
</dbReference>
<evidence type="ECO:0000313" key="10">
    <source>
        <dbReference type="EMBL" id="KAJ7644367.1"/>
    </source>
</evidence>
<feature type="active site" evidence="7">
    <location>
        <position position="185"/>
    </location>
</feature>
<dbReference type="EC" id="3.1.1.-" evidence="6"/>
<evidence type="ECO:0000259" key="9">
    <source>
        <dbReference type="Pfam" id="PF12697"/>
    </source>
</evidence>
<comment type="caution">
    <text evidence="10">The sequence shown here is derived from an EMBL/GenBank/DDBJ whole genome shotgun (WGS) entry which is preliminary data.</text>
</comment>
<organism evidence="10 11">
    <name type="scientific">Roridomyces roridus</name>
    <dbReference type="NCBI Taxonomy" id="1738132"/>
    <lineage>
        <taxon>Eukaryota</taxon>
        <taxon>Fungi</taxon>
        <taxon>Dikarya</taxon>
        <taxon>Basidiomycota</taxon>
        <taxon>Agaricomycotina</taxon>
        <taxon>Agaricomycetes</taxon>
        <taxon>Agaricomycetidae</taxon>
        <taxon>Agaricales</taxon>
        <taxon>Marasmiineae</taxon>
        <taxon>Mycenaceae</taxon>
        <taxon>Roridomyces</taxon>
    </lineage>
</organism>
<feature type="domain" description="AB hydrolase-1" evidence="9">
    <location>
        <begin position="102"/>
        <end position="354"/>
    </location>
</feature>
<evidence type="ECO:0000256" key="2">
    <source>
        <dbReference type="ARBA" id="ARBA00020672"/>
    </source>
</evidence>
<comment type="function">
    <text evidence="6">Demethylates proteins that have been reversibly carboxymethylated.</text>
</comment>
<name>A0AAD7CBD2_9AGAR</name>
<comment type="catalytic activity">
    <reaction evidence="5">
        <text>[phosphatase 2A protein]-C-terminal L-leucine methyl ester + H2O = [phosphatase 2A protein]-C-terminal L-leucine + methanol + H(+)</text>
        <dbReference type="Rhea" id="RHEA:48548"/>
        <dbReference type="Rhea" id="RHEA-COMP:12134"/>
        <dbReference type="Rhea" id="RHEA-COMP:12135"/>
        <dbReference type="ChEBI" id="CHEBI:15377"/>
        <dbReference type="ChEBI" id="CHEBI:15378"/>
        <dbReference type="ChEBI" id="CHEBI:17790"/>
        <dbReference type="ChEBI" id="CHEBI:90516"/>
        <dbReference type="ChEBI" id="CHEBI:90517"/>
        <dbReference type="EC" id="3.1.1.89"/>
    </reaction>
</comment>
<dbReference type="Pfam" id="PF12697">
    <property type="entry name" value="Abhydrolase_6"/>
    <property type="match status" value="1"/>
</dbReference>
<keyword evidence="4 6" id="KW-0378">Hydrolase</keyword>
<proteinExistence type="inferred from homology"/>
<dbReference type="GO" id="GO:0051723">
    <property type="term" value="F:protein methylesterase activity"/>
    <property type="evidence" value="ECO:0007669"/>
    <property type="project" value="UniProtKB-EC"/>
</dbReference>
<evidence type="ECO:0000256" key="3">
    <source>
        <dbReference type="ARBA" id="ARBA00022487"/>
    </source>
</evidence>
<dbReference type="Gene3D" id="3.40.50.1820">
    <property type="entry name" value="alpha/beta hydrolase"/>
    <property type="match status" value="1"/>
</dbReference>